<dbReference type="AlphaFoldDB" id="A0A543PE52"/>
<comment type="similarity">
    <text evidence="1">Belongs to the amidase family.</text>
</comment>
<dbReference type="PROSITE" id="PS00571">
    <property type="entry name" value="AMIDASES"/>
    <property type="match status" value="1"/>
</dbReference>
<dbReference type="EMBL" id="VFQE01000001">
    <property type="protein sequence ID" value="TQN42361.1"/>
    <property type="molecule type" value="Genomic_DNA"/>
</dbReference>
<organism evidence="3 4">
    <name type="scientific">Blastococcus colisei</name>
    <dbReference type="NCBI Taxonomy" id="1564162"/>
    <lineage>
        <taxon>Bacteria</taxon>
        <taxon>Bacillati</taxon>
        <taxon>Actinomycetota</taxon>
        <taxon>Actinomycetes</taxon>
        <taxon>Geodermatophilales</taxon>
        <taxon>Geodermatophilaceae</taxon>
        <taxon>Blastococcus</taxon>
    </lineage>
</organism>
<dbReference type="PANTHER" id="PTHR11895">
    <property type="entry name" value="TRANSAMIDASE"/>
    <property type="match status" value="1"/>
</dbReference>
<dbReference type="Gene3D" id="3.90.1300.10">
    <property type="entry name" value="Amidase signature (AS) domain"/>
    <property type="match status" value="1"/>
</dbReference>
<comment type="caution">
    <text evidence="3">The sequence shown here is derived from an EMBL/GenBank/DDBJ whole genome shotgun (WGS) entry which is preliminary data.</text>
</comment>
<dbReference type="NCBIfam" id="NF005687">
    <property type="entry name" value="PRK07487.1"/>
    <property type="match status" value="1"/>
</dbReference>
<evidence type="ECO:0000313" key="3">
    <source>
        <dbReference type="EMBL" id="TQN42361.1"/>
    </source>
</evidence>
<evidence type="ECO:0000259" key="2">
    <source>
        <dbReference type="Pfam" id="PF01425"/>
    </source>
</evidence>
<dbReference type="PANTHER" id="PTHR11895:SF7">
    <property type="entry name" value="GLUTAMYL-TRNA(GLN) AMIDOTRANSFERASE SUBUNIT A, MITOCHONDRIAL"/>
    <property type="match status" value="1"/>
</dbReference>
<sequence>MTDVPTTDEFWRWPATKLARAIAVGEVSSREVVASHVERIEAVNPKLNALVDVRPDEALAAAKVADDMVAAGVELGPLHGLPIAVKINSDQAGYATSNGVVAFADEIAEKDSVHVGIMRRSGAVFLGRSNSPAFSYRWFATNDLYGRTINPWSAAHTPGGSSGGASSAVASGMVPLAQGNDIGGSIRYPAHACGIVGLRPSVGRLAHSLYPPGQDQALSTQVMAVDGPLARSVDDVRLFYAGMAAFTDPRDPFHAHGASAPALPKNPRRVGLLRDVGAKAPSAVVNQSLDTAAERLRAAGYEVDEIELPLLEEAWRLWYLLAMEEFRVIMPLVEQIGDEGMKKAAAAYYSCAADWWGEAPGLVDYMNGYARRGTLISELGQFLQDYPIVLLPASAEEVFEQDADISSLERGREVVAAQWMNMAIPLLGFPALTVPTGVANGLPTGVSLLGRRFDEESILDAGTVIESGTGILTPIDPR</sequence>
<dbReference type="GO" id="GO:0003824">
    <property type="term" value="F:catalytic activity"/>
    <property type="evidence" value="ECO:0007669"/>
    <property type="project" value="InterPro"/>
</dbReference>
<dbReference type="InterPro" id="IPR020556">
    <property type="entry name" value="Amidase_CS"/>
</dbReference>
<evidence type="ECO:0000313" key="4">
    <source>
        <dbReference type="Proteomes" id="UP000319865"/>
    </source>
</evidence>
<protein>
    <submittedName>
        <fullName evidence="3">Amidase</fullName>
    </submittedName>
</protein>
<evidence type="ECO:0000256" key="1">
    <source>
        <dbReference type="ARBA" id="ARBA00009199"/>
    </source>
</evidence>
<dbReference type="RefSeq" id="WP_142024990.1">
    <property type="nucleotide sequence ID" value="NZ_VFQE01000001.1"/>
</dbReference>
<dbReference type="InterPro" id="IPR000120">
    <property type="entry name" value="Amidase"/>
</dbReference>
<dbReference type="InterPro" id="IPR023631">
    <property type="entry name" value="Amidase_dom"/>
</dbReference>
<feature type="domain" description="Amidase" evidence="2">
    <location>
        <begin position="31"/>
        <end position="459"/>
    </location>
</feature>
<name>A0A543PE52_9ACTN</name>
<dbReference type="OrthoDB" id="182039at2"/>
<reference evidence="3 4" key="1">
    <citation type="submission" date="2019-06" db="EMBL/GenBank/DDBJ databases">
        <title>Sequencing the genomes of 1000 actinobacteria strains.</title>
        <authorList>
            <person name="Klenk H.-P."/>
        </authorList>
    </citation>
    <scope>NUCLEOTIDE SEQUENCE [LARGE SCALE GENOMIC DNA]</scope>
    <source>
        <strain evidence="3 4">DSM 46837</strain>
    </source>
</reference>
<dbReference type="Proteomes" id="UP000319865">
    <property type="component" value="Unassembled WGS sequence"/>
</dbReference>
<accession>A0A543PE52</accession>
<gene>
    <name evidence="3" type="ORF">FHU33_1759</name>
</gene>
<dbReference type="Pfam" id="PF01425">
    <property type="entry name" value="Amidase"/>
    <property type="match status" value="1"/>
</dbReference>
<dbReference type="InterPro" id="IPR036928">
    <property type="entry name" value="AS_sf"/>
</dbReference>
<keyword evidence="4" id="KW-1185">Reference proteome</keyword>
<dbReference type="SUPFAM" id="SSF75304">
    <property type="entry name" value="Amidase signature (AS) enzymes"/>
    <property type="match status" value="1"/>
</dbReference>
<proteinExistence type="inferred from homology"/>